<feature type="compositionally biased region" description="Gly residues" evidence="1">
    <location>
        <begin position="147"/>
        <end position="158"/>
    </location>
</feature>
<feature type="compositionally biased region" description="Polar residues" evidence="1">
    <location>
        <begin position="199"/>
        <end position="208"/>
    </location>
</feature>
<sequence>MKLSKNFVLISLFAIKSGVWALPTSGSATASSVATATRTGAMSTKNTSTAVAAAAVTQKPKGTPSSTVTAKATSTPGSAPINRSTNYRKHGGFNGPKDKSGRAARSKAFAYPNARKGRGRSPTRGAMNAARNRPSRGRNYVTSKAGGTSGPGSRGPIGGRTSRSKPRAARKQDSLHGSQNAQKKVTANTANRRVVSKPPASTTSSQPSGPKPTAVAANKNGGTTSARGSASVVKKANPSPVSNVAATSNANAKASALGKATTSVPRVTSTPKPAPATRAPTKPTTSSHRPAATLAGSAADTLTGITTDGEDHTGLMDIVDRFLAATMTEVKRTVQRTVPMAKDVPAGSRGVDLAIEHRFSSHKGEFEGGQQPTATQTPISTATPTATQTQ</sequence>
<feature type="compositionally biased region" description="Polar residues" evidence="1">
    <location>
        <begin position="370"/>
        <end position="390"/>
    </location>
</feature>
<feature type="compositionally biased region" description="Polar residues" evidence="1">
    <location>
        <begin position="175"/>
        <end position="191"/>
    </location>
</feature>
<comment type="caution">
    <text evidence="3">The sequence shown here is derived from an EMBL/GenBank/DDBJ whole genome shotgun (WGS) entry which is preliminary data.</text>
</comment>
<evidence type="ECO:0000256" key="2">
    <source>
        <dbReference type="SAM" id="SignalP"/>
    </source>
</evidence>
<accession>A0A9W8J692</accession>
<feature type="non-terminal residue" evidence="3">
    <location>
        <position position="1"/>
    </location>
</feature>
<evidence type="ECO:0000313" key="3">
    <source>
        <dbReference type="EMBL" id="KAJ2925240.1"/>
    </source>
</evidence>
<feature type="region of interest" description="Disordered" evidence="1">
    <location>
        <begin position="55"/>
        <end position="244"/>
    </location>
</feature>
<proteinExistence type="predicted"/>
<feature type="region of interest" description="Disordered" evidence="1">
    <location>
        <begin position="360"/>
        <end position="390"/>
    </location>
</feature>
<name>A0A9W8J692_9AGAR</name>
<evidence type="ECO:0000256" key="1">
    <source>
        <dbReference type="SAM" id="MobiDB-lite"/>
    </source>
</evidence>
<keyword evidence="2" id="KW-0732">Signal</keyword>
<dbReference type="EMBL" id="JANBPK010001191">
    <property type="protein sequence ID" value="KAJ2925240.1"/>
    <property type="molecule type" value="Genomic_DNA"/>
</dbReference>
<keyword evidence="4" id="KW-1185">Reference proteome</keyword>
<gene>
    <name evidence="3" type="ORF">H1R20_g11844</name>
</gene>
<organism evidence="3 4">
    <name type="scientific">Candolleomyces eurysporus</name>
    <dbReference type="NCBI Taxonomy" id="2828524"/>
    <lineage>
        <taxon>Eukaryota</taxon>
        <taxon>Fungi</taxon>
        <taxon>Dikarya</taxon>
        <taxon>Basidiomycota</taxon>
        <taxon>Agaricomycotina</taxon>
        <taxon>Agaricomycetes</taxon>
        <taxon>Agaricomycetidae</taxon>
        <taxon>Agaricales</taxon>
        <taxon>Agaricineae</taxon>
        <taxon>Psathyrellaceae</taxon>
        <taxon>Candolleomyces</taxon>
    </lineage>
</organism>
<protein>
    <submittedName>
        <fullName evidence="3">Uncharacterized protein</fullName>
    </submittedName>
</protein>
<dbReference type="OrthoDB" id="10454654at2759"/>
<feature type="chain" id="PRO_5040839923" evidence="2">
    <location>
        <begin position="22"/>
        <end position="390"/>
    </location>
</feature>
<dbReference type="Proteomes" id="UP001140091">
    <property type="component" value="Unassembled WGS sequence"/>
</dbReference>
<evidence type="ECO:0000313" key="4">
    <source>
        <dbReference type="Proteomes" id="UP001140091"/>
    </source>
</evidence>
<feature type="signal peptide" evidence="2">
    <location>
        <begin position="1"/>
        <end position="21"/>
    </location>
</feature>
<feature type="compositionally biased region" description="Low complexity" evidence="1">
    <location>
        <begin position="268"/>
        <end position="287"/>
    </location>
</feature>
<dbReference type="AlphaFoldDB" id="A0A9W8J692"/>
<feature type="region of interest" description="Disordered" evidence="1">
    <location>
        <begin position="256"/>
        <end position="298"/>
    </location>
</feature>
<feature type="compositionally biased region" description="Polar residues" evidence="1">
    <location>
        <begin position="63"/>
        <end position="85"/>
    </location>
</feature>
<reference evidence="3" key="1">
    <citation type="submission" date="2022-06" db="EMBL/GenBank/DDBJ databases">
        <title>Genome Sequence of Candolleomyces eurysporus.</title>
        <authorList>
            <person name="Buettner E."/>
        </authorList>
    </citation>
    <scope>NUCLEOTIDE SEQUENCE</scope>
    <source>
        <strain evidence="3">VTCC 930004</strain>
    </source>
</reference>